<keyword evidence="2" id="KW-1133">Transmembrane helix</keyword>
<evidence type="ECO:0000256" key="1">
    <source>
        <dbReference type="SAM" id="MobiDB-lite"/>
    </source>
</evidence>
<sequence length="107" mass="11900">MSWPRNGGKGLVFLSQSLYHLCKNHRQRGFSAFGAFLAIYLPHPSPKERMNFGHPAPFGWVLVLWAKIWGALFGRSLGKHKPNPNRQTAPAQANRTEVGGQKPAVPL</sequence>
<comment type="caution">
    <text evidence="3">The sequence shown here is derived from an EMBL/GenBank/DDBJ whole genome shotgun (WGS) entry which is preliminary data.</text>
</comment>
<proteinExistence type="predicted"/>
<feature type="region of interest" description="Disordered" evidence="1">
    <location>
        <begin position="78"/>
        <end position="107"/>
    </location>
</feature>
<protein>
    <submittedName>
        <fullName evidence="3">Uncharacterized protein</fullName>
    </submittedName>
</protein>
<dbReference type="Proteomes" id="UP000177583">
    <property type="component" value="Unassembled WGS sequence"/>
</dbReference>
<dbReference type="AlphaFoldDB" id="A0A1F6H3G5"/>
<reference evidence="3 4" key="1">
    <citation type="journal article" date="2016" name="Nat. Commun.">
        <title>Thousands of microbial genomes shed light on interconnected biogeochemical processes in an aquifer system.</title>
        <authorList>
            <person name="Anantharaman K."/>
            <person name="Brown C.T."/>
            <person name="Hug L.A."/>
            <person name="Sharon I."/>
            <person name="Castelle C.J."/>
            <person name="Probst A.J."/>
            <person name="Thomas B.C."/>
            <person name="Singh A."/>
            <person name="Wilkins M.J."/>
            <person name="Karaoz U."/>
            <person name="Brodie E.L."/>
            <person name="Williams K.H."/>
            <person name="Hubbard S.S."/>
            <person name="Banfield J.F."/>
        </authorList>
    </citation>
    <scope>NUCLEOTIDE SEQUENCE [LARGE SCALE GENOMIC DNA]</scope>
</reference>
<gene>
    <name evidence="3" type="ORF">A2557_08025</name>
</gene>
<accession>A0A1F6H3G5</accession>
<evidence type="ECO:0000256" key="2">
    <source>
        <dbReference type="SAM" id="Phobius"/>
    </source>
</evidence>
<feature type="transmembrane region" description="Helical" evidence="2">
    <location>
        <begin position="29"/>
        <end position="45"/>
    </location>
</feature>
<evidence type="ECO:0000313" key="4">
    <source>
        <dbReference type="Proteomes" id="UP000177583"/>
    </source>
</evidence>
<dbReference type="EMBL" id="MFNF01000001">
    <property type="protein sequence ID" value="OGH04913.1"/>
    <property type="molecule type" value="Genomic_DNA"/>
</dbReference>
<keyword evidence="2" id="KW-0472">Membrane</keyword>
<feature type="compositionally biased region" description="Polar residues" evidence="1">
    <location>
        <begin position="84"/>
        <end position="95"/>
    </location>
</feature>
<name>A0A1F6H3G5_9PROT</name>
<organism evidence="3 4">
    <name type="scientific">Candidatus Lambdaproteobacteria bacterium RIFOXYD2_FULL_56_26</name>
    <dbReference type="NCBI Taxonomy" id="1817773"/>
    <lineage>
        <taxon>Bacteria</taxon>
        <taxon>Pseudomonadati</taxon>
        <taxon>Pseudomonadota</taxon>
        <taxon>Candidatus Lambdaproteobacteria</taxon>
    </lineage>
</organism>
<keyword evidence="2" id="KW-0812">Transmembrane</keyword>
<evidence type="ECO:0000313" key="3">
    <source>
        <dbReference type="EMBL" id="OGH04913.1"/>
    </source>
</evidence>
<feature type="transmembrane region" description="Helical" evidence="2">
    <location>
        <begin position="57"/>
        <end position="77"/>
    </location>
</feature>